<protein>
    <submittedName>
        <fullName evidence="1">HEXXH motif-containing putative peptide modification protein</fullName>
    </submittedName>
</protein>
<dbReference type="NCBIfam" id="TIGR04267">
    <property type="entry name" value="mod_HExxH"/>
    <property type="match status" value="1"/>
</dbReference>
<dbReference type="InterPro" id="IPR026337">
    <property type="entry name" value="AKG_HExxH"/>
</dbReference>
<evidence type="ECO:0000313" key="1">
    <source>
        <dbReference type="EMBL" id="WAS95650.1"/>
    </source>
</evidence>
<proteinExistence type="predicted"/>
<organism evidence="1 2">
    <name type="scientific">Nannocystis punicea</name>
    <dbReference type="NCBI Taxonomy" id="2995304"/>
    <lineage>
        <taxon>Bacteria</taxon>
        <taxon>Pseudomonadati</taxon>
        <taxon>Myxococcota</taxon>
        <taxon>Polyangia</taxon>
        <taxon>Nannocystales</taxon>
        <taxon>Nannocystaceae</taxon>
        <taxon>Nannocystis</taxon>
    </lineage>
</organism>
<name>A0ABY7H984_9BACT</name>
<accession>A0ABY7H984</accession>
<reference evidence="1" key="1">
    <citation type="submission" date="2022-11" db="EMBL/GenBank/DDBJ databases">
        <title>Minimal conservation of predation-associated metabolite biosynthetic gene clusters underscores biosynthetic potential of Myxococcota including descriptions for ten novel species: Archangium lansinium sp. nov., Myxococcus landrumus sp. nov., Nannocystis bai.</title>
        <authorList>
            <person name="Ahearne A."/>
            <person name="Stevens C."/>
            <person name="Dowd S."/>
        </authorList>
    </citation>
    <scope>NUCLEOTIDE SEQUENCE</scope>
    <source>
        <strain evidence="1">Fl3</strain>
    </source>
</reference>
<gene>
    <name evidence="1" type="ORF">O0S08_05765</name>
</gene>
<keyword evidence="2" id="KW-1185">Reference proteome</keyword>
<evidence type="ECO:0000313" key="2">
    <source>
        <dbReference type="Proteomes" id="UP001164459"/>
    </source>
</evidence>
<dbReference type="RefSeq" id="WP_269037996.1">
    <property type="nucleotide sequence ID" value="NZ_CP114040.1"/>
</dbReference>
<dbReference type="Proteomes" id="UP001164459">
    <property type="component" value="Chromosome"/>
</dbReference>
<sequence length="306" mass="33124">MYSLLGPSECVKSVRSWVRRSGGRGDGDLLALKAEYNALLAELQGDAACTRSGRPEFVDDPVDEARLLAAFVEAPTENDILAAITPEVVAATIDARDPDFIGFTRAATIAAAQRLYDLDPDRGAVFGLIVNRLFCARLAHNLGGSTHRSVGAVWINLPESTPALDRVEFLMHELTHNLLFVDDRAHGHFASAAAFSVREGGATSAIRRTPRPLYCVFHSLLVAVEIFALRAQVLGHPDAPVLHPASPKLLADCIATAASIREIAGWQEMFTARGRHLFDLCQIFLAEQARSTRADRPPVAVALQAL</sequence>
<dbReference type="EMBL" id="CP114040">
    <property type="protein sequence ID" value="WAS95650.1"/>
    <property type="molecule type" value="Genomic_DNA"/>
</dbReference>